<dbReference type="EMBL" id="ML991775">
    <property type="protein sequence ID" value="KAF2238697.1"/>
    <property type="molecule type" value="Genomic_DNA"/>
</dbReference>
<dbReference type="Proteomes" id="UP000800092">
    <property type="component" value="Unassembled WGS sequence"/>
</dbReference>
<protein>
    <submittedName>
        <fullName evidence="1">Uncharacterized protein</fullName>
    </submittedName>
</protein>
<reference evidence="1" key="1">
    <citation type="journal article" date="2020" name="Stud. Mycol.">
        <title>101 Dothideomycetes genomes: a test case for predicting lifestyles and emergence of pathogens.</title>
        <authorList>
            <person name="Haridas S."/>
            <person name="Albert R."/>
            <person name="Binder M."/>
            <person name="Bloem J."/>
            <person name="Labutti K."/>
            <person name="Salamov A."/>
            <person name="Andreopoulos B."/>
            <person name="Baker S."/>
            <person name="Barry K."/>
            <person name="Bills G."/>
            <person name="Bluhm B."/>
            <person name="Cannon C."/>
            <person name="Castanera R."/>
            <person name="Culley D."/>
            <person name="Daum C."/>
            <person name="Ezra D."/>
            <person name="Gonzalez J."/>
            <person name="Henrissat B."/>
            <person name="Kuo A."/>
            <person name="Liang C."/>
            <person name="Lipzen A."/>
            <person name="Lutzoni F."/>
            <person name="Magnuson J."/>
            <person name="Mondo S."/>
            <person name="Nolan M."/>
            <person name="Ohm R."/>
            <person name="Pangilinan J."/>
            <person name="Park H.-J."/>
            <person name="Ramirez L."/>
            <person name="Alfaro M."/>
            <person name="Sun H."/>
            <person name="Tritt A."/>
            <person name="Yoshinaga Y."/>
            <person name="Zwiers L.-H."/>
            <person name="Turgeon B."/>
            <person name="Goodwin S."/>
            <person name="Spatafora J."/>
            <person name="Crous P."/>
            <person name="Grigoriev I."/>
        </authorList>
    </citation>
    <scope>NUCLEOTIDE SEQUENCE</scope>
    <source>
        <strain evidence="1">Tuck. ex Michener</strain>
    </source>
</reference>
<organism evidence="1 2">
    <name type="scientific">Viridothelium virens</name>
    <name type="common">Speckled blister lichen</name>
    <name type="synonym">Trypethelium virens</name>
    <dbReference type="NCBI Taxonomy" id="1048519"/>
    <lineage>
        <taxon>Eukaryota</taxon>
        <taxon>Fungi</taxon>
        <taxon>Dikarya</taxon>
        <taxon>Ascomycota</taxon>
        <taxon>Pezizomycotina</taxon>
        <taxon>Dothideomycetes</taxon>
        <taxon>Dothideomycetes incertae sedis</taxon>
        <taxon>Trypetheliales</taxon>
        <taxon>Trypetheliaceae</taxon>
        <taxon>Viridothelium</taxon>
    </lineage>
</organism>
<dbReference type="AlphaFoldDB" id="A0A6A6HKX6"/>
<proteinExistence type="predicted"/>
<keyword evidence="2" id="KW-1185">Reference proteome</keyword>
<evidence type="ECO:0000313" key="2">
    <source>
        <dbReference type="Proteomes" id="UP000800092"/>
    </source>
</evidence>
<evidence type="ECO:0000313" key="1">
    <source>
        <dbReference type="EMBL" id="KAF2238697.1"/>
    </source>
</evidence>
<name>A0A6A6HKX6_VIRVR</name>
<sequence length="160" mass="17936">MMLCPLSDPLDRRSSKRSILSSCSVRIGEAIKPAGTGEVFLVRLDGPSSPHQPRISWIHLLDGTGTRPLFIRYPLAVSCWCGLHTTKEARCYRKRKSVRGVHNRSRLPSVGQRCSLPWHGLVLCPIKYTCQFDRIVHSSQFGSNMPSIVTVLDAVVCHKR</sequence>
<accession>A0A6A6HKX6</accession>
<gene>
    <name evidence="1" type="ORF">EV356DRAFT_268979</name>
</gene>